<protein>
    <recommendedName>
        <fullName evidence="6">SURF1-like protein</fullName>
    </recommendedName>
</protein>
<evidence type="ECO:0000313" key="11">
    <source>
        <dbReference type="Proteomes" id="UP001155145"/>
    </source>
</evidence>
<keyword evidence="3 6" id="KW-0812">Transmembrane</keyword>
<keyword evidence="4 6" id="KW-1133">Transmembrane helix</keyword>
<dbReference type="Pfam" id="PF02104">
    <property type="entry name" value="SURF1"/>
    <property type="match status" value="1"/>
</dbReference>
<dbReference type="Proteomes" id="UP000829758">
    <property type="component" value="Chromosome"/>
</dbReference>
<proteinExistence type="inferred from homology"/>
<evidence type="ECO:0000256" key="5">
    <source>
        <dbReference type="ARBA" id="ARBA00023136"/>
    </source>
</evidence>
<dbReference type="PROSITE" id="PS50895">
    <property type="entry name" value="SURF1"/>
    <property type="match status" value="1"/>
</dbReference>
<evidence type="ECO:0000256" key="4">
    <source>
        <dbReference type="ARBA" id="ARBA00022989"/>
    </source>
</evidence>
<evidence type="ECO:0000256" key="1">
    <source>
        <dbReference type="ARBA" id="ARBA00004370"/>
    </source>
</evidence>
<evidence type="ECO:0000313" key="9">
    <source>
        <dbReference type="EMBL" id="UON90715.1"/>
    </source>
</evidence>
<keyword evidence="5 6" id="KW-0472">Membrane</keyword>
<dbReference type="RefSeq" id="WP_227927810.1">
    <property type="nucleotide sequence ID" value="NZ_CP094984.1"/>
</dbReference>
<dbReference type="AlphaFoldDB" id="A0A9X1M5Q2"/>
<dbReference type="CDD" id="cd06662">
    <property type="entry name" value="SURF1"/>
    <property type="match status" value="1"/>
</dbReference>
<dbReference type="PROSITE" id="PS51257">
    <property type="entry name" value="PROKAR_LIPOPROTEIN"/>
    <property type="match status" value="1"/>
</dbReference>
<evidence type="ECO:0000313" key="8">
    <source>
        <dbReference type="EMBL" id="MCC3271516.1"/>
    </source>
</evidence>
<dbReference type="InterPro" id="IPR045214">
    <property type="entry name" value="Surf1/Surf4"/>
</dbReference>
<reference evidence="8" key="1">
    <citation type="submission" date="2021-10" db="EMBL/GenBank/DDBJ databases">
        <title>Novel species in genus Arthrobacter.</title>
        <authorList>
            <person name="Liu Y."/>
        </authorList>
    </citation>
    <scope>NUCLEOTIDE SEQUENCE</scope>
    <source>
        <strain evidence="8">Zg-Y462</strain>
        <strain evidence="10">zg-Y462</strain>
    </source>
</reference>
<evidence type="ECO:0000256" key="6">
    <source>
        <dbReference type="RuleBase" id="RU363076"/>
    </source>
</evidence>
<name>A0A9X1M5Q2_9MICC</name>
<dbReference type="GO" id="GO:0005886">
    <property type="term" value="C:plasma membrane"/>
    <property type="evidence" value="ECO:0007669"/>
    <property type="project" value="UniProtKB-SubCell"/>
</dbReference>
<feature type="compositionally biased region" description="Acidic residues" evidence="7">
    <location>
        <begin position="248"/>
        <end position="258"/>
    </location>
</feature>
<comment type="similarity">
    <text evidence="2 6">Belongs to the SURF1 family.</text>
</comment>
<comment type="caution">
    <text evidence="6">Lacks conserved residue(s) required for the propagation of feature annotation.</text>
</comment>
<feature type="transmembrane region" description="Helical" evidence="6">
    <location>
        <begin position="217"/>
        <end position="234"/>
    </location>
</feature>
<dbReference type="EMBL" id="JAJFZT010000001">
    <property type="protein sequence ID" value="MCC3271516.1"/>
    <property type="molecule type" value="Genomic_DNA"/>
</dbReference>
<evidence type="ECO:0000256" key="7">
    <source>
        <dbReference type="SAM" id="MobiDB-lite"/>
    </source>
</evidence>
<evidence type="ECO:0000313" key="10">
    <source>
        <dbReference type="Proteomes" id="UP000829758"/>
    </source>
</evidence>
<dbReference type="InterPro" id="IPR002994">
    <property type="entry name" value="Surf1/Shy1"/>
</dbReference>
<accession>A0A9X1M5Q2</accession>
<comment type="subcellular location">
    <subcellularLocation>
        <location evidence="6">Cell membrane</location>
        <topology evidence="6">Multi-pass membrane protein</topology>
    </subcellularLocation>
    <subcellularLocation>
        <location evidence="1">Membrane</location>
    </subcellularLocation>
</comment>
<dbReference type="EMBL" id="CP094984">
    <property type="protein sequence ID" value="UON90715.1"/>
    <property type="molecule type" value="Genomic_DNA"/>
</dbReference>
<feature type="region of interest" description="Disordered" evidence="7">
    <location>
        <begin position="248"/>
        <end position="292"/>
    </location>
</feature>
<keyword evidence="6" id="KW-1003">Cell membrane</keyword>
<sequence>MYRFLLSSRWLGWFVLVCIFAAACAWLGSWQMDRRAASLADTSRIEANYDAAPVPYAEAARYFDSFEESAEWLPVRLEGTYDSSELRIIRNRPLNGRAGYEVVVPLKLDDGTAIAVNRGWLPIGNNEAGRPDTIPAAPEGRVSVVARVKPGEPALDRSAPEGQLPSIDLAAFGEQLDYPLHQGSYGLMAAEDPSAAVVPEAAPRPEVNEGLHLSYGLQWYAFGLMMFIGLGYAARQEALNRYYGRIEDEDEDEDDDETISAHPAPSRRRPPRKKRRPTGEEEEDAILDAQGL</sequence>
<keyword evidence="10" id="KW-1185">Reference proteome</keyword>
<organism evidence="8 11">
    <name type="scientific">Arthrobacter zhangbolii</name>
    <dbReference type="NCBI Taxonomy" id="2886936"/>
    <lineage>
        <taxon>Bacteria</taxon>
        <taxon>Bacillati</taxon>
        <taxon>Actinomycetota</taxon>
        <taxon>Actinomycetes</taxon>
        <taxon>Micrococcales</taxon>
        <taxon>Micrococcaceae</taxon>
        <taxon>Arthrobacter</taxon>
    </lineage>
</organism>
<dbReference type="PANTHER" id="PTHR23427:SF2">
    <property type="entry name" value="SURFEIT LOCUS PROTEIN 1"/>
    <property type="match status" value="1"/>
</dbReference>
<evidence type="ECO:0000256" key="3">
    <source>
        <dbReference type="ARBA" id="ARBA00022692"/>
    </source>
</evidence>
<gene>
    <name evidence="8" type="ORF">LJ755_02060</name>
    <name evidence="9" type="ORF">MUK71_08625</name>
</gene>
<dbReference type="Proteomes" id="UP001155145">
    <property type="component" value="Unassembled WGS sequence"/>
</dbReference>
<dbReference type="PANTHER" id="PTHR23427">
    <property type="entry name" value="SURFEIT LOCUS PROTEIN"/>
    <property type="match status" value="1"/>
</dbReference>
<evidence type="ECO:0000256" key="2">
    <source>
        <dbReference type="ARBA" id="ARBA00007165"/>
    </source>
</evidence>
<feature type="compositionally biased region" description="Basic residues" evidence="7">
    <location>
        <begin position="265"/>
        <end position="276"/>
    </location>
</feature>